<dbReference type="AlphaFoldDB" id="A0A1G8JH60"/>
<keyword evidence="2" id="KW-1185">Reference proteome</keyword>
<sequence>MPKGAAGSRATRNVITMSNREIGASQALRIRVADLAERMRGARITENELKTFRKVAAVLEDGKGRIDADDLIAASFVVDPPD</sequence>
<dbReference type="EMBL" id="FNEE01000001">
    <property type="protein sequence ID" value="SDI30614.1"/>
    <property type="molecule type" value="Genomic_DNA"/>
</dbReference>
<organism evidence="1 2">
    <name type="scientific">Mesorhizobium muleiense</name>
    <dbReference type="NCBI Taxonomy" id="1004279"/>
    <lineage>
        <taxon>Bacteria</taxon>
        <taxon>Pseudomonadati</taxon>
        <taxon>Pseudomonadota</taxon>
        <taxon>Alphaproteobacteria</taxon>
        <taxon>Hyphomicrobiales</taxon>
        <taxon>Phyllobacteriaceae</taxon>
        <taxon>Mesorhizobium</taxon>
    </lineage>
</organism>
<proteinExistence type="predicted"/>
<evidence type="ECO:0000313" key="2">
    <source>
        <dbReference type="Proteomes" id="UP000198894"/>
    </source>
</evidence>
<evidence type="ECO:0000313" key="1">
    <source>
        <dbReference type="EMBL" id="SDI30614.1"/>
    </source>
</evidence>
<gene>
    <name evidence="1" type="ORF">SAMN05428953_101712</name>
</gene>
<name>A0A1G8JH60_9HYPH</name>
<accession>A0A1G8JH60</accession>
<dbReference type="Proteomes" id="UP000198894">
    <property type="component" value="Unassembled WGS sequence"/>
</dbReference>
<protein>
    <submittedName>
        <fullName evidence="1">Uncharacterized protein</fullName>
    </submittedName>
</protein>
<reference evidence="2" key="1">
    <citation type="submission" date="2016-10" db="EMBL/GenBank/DDBJ databases">
        <authorList>
            <person name="Varghese N."/>
            <person name="Submissions S."/>
        </authorList>
    </citation>
    <scope>NUCLEOTIDE SEQUENCE [LARGE SCALE GENOMIC DNA]</scope>
    <source>
        <strain evidence="2">CGMCC 1.11022</strain>
    </source>
</reference>